<dbReference type="OrthoDB" id="3460587at2"/>
<sequence>MDELTMVRGWDTDQHRLSDEARAAARARLGAAMVEESRSGASRGRALSRRLVFRTALVGVTAAAVGVTVLVAHDAKDDDKPRLGAISATEVLQKAADRSRAAGNDLPIPRNDQYFYTKTYITQTPVKGGKTRTWIDESWMSVDGSKPSLRQEHGKIHHDPPLGKHEVRWPPTVYSKLKAMPTDPDKLLAQFRMGRPSTTQNDMYAFFEGSMLLMGPRVMPPGLQAGAFEALAKLPRIRLDYDDVDVAGRSAVGVSYPKTTFTFLFDRKTYDYLGLRTKGSSPKKVHGEWKQSNWYYETRILQDTQVVDRIGQHD</sequence>
<feature type="transmembrane region" description="Helical" evidence="1">
    <location>
        <begin position="51"/>
        <end position="72"/>
    </location>
</feature>
<dbReference type="InterPro" id="IPR047789">
    <property type="entry name" value="CU044_5270-like"/>
</dbReference>
<organism evidence="2 3">
    <name type="scientific">Streptomyces diastatochromogenes</name>
    <dbReference type="NCBI Taxonomy" id="42236"/>
    <lineage>
        <taxon>Bacteria</taxon>
        <taxon>Bacillati</taxon>
        <taxon>Actinomycetota</taxon>
        <taxon>Actinomycetes</taxon>
        <taxon>Kitasatosporales</taxon>
        <taxon>Streptomycetaceae</taxon>
        <taxon>Streptomyces</taxon>
    </lineage>
</organism>
<keyword evidence="3" id="KW-1185">Reference proteome</keyword>
<dbReference type="RefSeq" id="WP_094220090.1">
    <property type="nucleotide sequence ID" value="NZ_MCGQ01000030.1"/>
</dbReference>
<dbReference type="NCBIfam" id="NF038083">
    <property type="entry name" value="CU044_5270_fam"/>
    <property type="match status" value="1"/>
</dbReference>
<protein>
    <recommendedName>
        <fullName evidence="4">Tat pathway signal protein</fullName>
    </recommendedName>
</protein>
<evidence type="ECO:0000256" key="1">
    <source>
        <dbReference type="SAM" id="Phobius"/>
    </source>
</evidence>
<accession>A0A233S6I1</accession>
<dbReference type="Proteomes" id="UP000215483">
    <property type="component" value="Unassembled WGS sequence"/>
</dbReference>
<keyword evidence="1" id="KW-1133">Transmembrane helix</keyword>
<evidence type="ECO:0000313" key="3">
    <source>
        <dbReference type="Proteomes" id="UP000215483"/>
    </source>
</evidence>
<gene>
    <name evidence="2" type="ORF">BEK98_30605</name>
</gene>
<reference evidence="2 3" key="1">
    <citation type="submission" date="2016-07" db="EMBL/GenBank/DDBJ databases">
        <title>Draft genome of Streptomyces diastatochromogenes.</title>
        <authorList>
            <person name="Podduturi R."/>
            <person name="Lukassen M.B."/>
            <person name="Clausen N."/>
            <person name="Nielsen J.L."/>
            <person name="Jorgensen N.O."/>
        </authorList>
    </citation>
    <scope>NUCLEOTIDE SEQUENCE [LARGE SCALE GENOMIC DNA]</scope>
    <source>
        <strain evidence="2 3">DSM 40608</strain>
    </source>
</reference>
<keyword evidence="1" id="KW-0812">Transmembrane</keyword>
<keyword evidence="1" id="KW-0472">Membrane</keyword>
<evidence type="ECO:0000313" key="2">
    <source>
        <dbReference type="EMBL" id="OXY91298.1"/>
    </source>
</evidence>
<name>A0A233S6I1_STRDA</name>
<evidence type="ECO:0008006" key="4">
    <source>
        <dbReference type="Google" id="ProtNLM"/>
    </source>
</evidence>
<proteinExistence type="predicted"/>
<dbReference type="AlphaFoldDB" id="A0A233S6I1"/>
<dbReference type="EMBL" id="MCGQ01000030">
    <property type="protein sequence ID" value="OXY91298.1"/>
    <property type="molecule type" value="Genomic_DNA"/>
</dbReference>
<comment type="caution">
    <text evidence="2">The sequence shown here is derived from an EMBL/GenBank/DDBJ whole genome shotgun (WGS) entry which is preliminary data.</text>
</comment>